<feature type="domain" description="Core-binding (CB)" evidence="7">
    <location>
        <begin position="98"/>
        <end position="182"/>
    </location>
</feature>
<evidence type="ECO:0000313" key="9">
    <source>
        <dbReference type="Proteomes" id="UP000237925"/>
    </source>
</evidence>
<evidence type="ECO:0000256" key="1">
    <source>
        <dbReference type="ARBA" id="ARBA00008857"/>
    </source>
</evidence>
<dbReference type="InterPro" id="IPR038488">
    <property type="entry name" value="Integrase_DNA-bd_sf"/>
</dbReference>
<dbReference type="InterPro" id="IPR010998">
    <property type="entry name" value="Integrase_recombinase_N"/>
</dbReference>
<accession>A0A2R3QFT9</accession>
<dbReference type="Pfam" id="PF22022">
    <property type="entry name" value="Phage_int_M"/>
    <property type="match status" value="1"/>
</dbReference>
<dbReference type="InterPro" id="IPR011010">
    <property type="entry name" value="DNA_brk_join_enz"/>
</dbReference>
<evidence type="ECO:0000256" key="3">
    <source>
        <dbReference type="ARBA" id="ARBA00023125"/>
    </source>
</evidence>
<dbReference type="InterPro" id="IPR044068">
    <property type="entry name" value="CB"/>
</dbReference>
<dbReference type="Pfam" id="PF00589">
    <property type="entry name" value="Phage_integrase"/>
    <property type="match status" value="1"/>
</dbReference>
<dbReference type="Gene3D" id="1.10.443.10">
    <property type="entry name" value="Intergrase catalytic core"/>
    <property type="match status" value="1"/>
</dbReference>
<name>A0A2R3QFT9_9BURK</name>
<keyword evidence="4" id="KW-0233">DNA recombination</keyword>
<reference evidence="8 9" key="1">
    <citation type="submission" date="2018-03" db="EMBL/GenBank/DDBJ databases">
        <title>Genome sequencing of Melaminivora sp.</title>
        <authorList>
            <person name="Kim S.-J."/>
            <person name="Heo J."/>
            <person name="Ahn J.-H."/>
            <person name="Kwon S.-W."/>
        </authorList>
    </citation>
    <scope>NUCLEOTIDE SEQUENCE [LARGE SCALE GENOMIC DNA]</scope>
    <source>
        <strain evidence="8 9">SC2-9</strain>
    </source>
</reference>
<evidence type="ECO:0000256" key="2">
    <source>
        <dbReference type="ARBA" id="ARBA00022908"/>
    </source>
</evidence>
<keyword evidence="3 5" id="KW-0238">DNA-binding</keyword>
<dbReference type="OrthoDB" id="9775880at2"/>
<dbReference type="AlphaFoldDB" id="A0A2R3QFT9"/>
<evidence type="ECO:0000313" key="8">
    <source>
        <dbReference type="EMBL" id="AVO50643.1"/>
    </source>
</evidence>
<comment type="similarity">
    <text evidence="1">Belongs to the 'phage' integrase family.</text>
</comment>
<dbReference type="KEGG" id="mela:C6568_16435"/>
<dbReference type="Gene3D" id="1.10.150.130">
    <property type="match status" value="1"/>
</dbReference>
<dbReference type="Proteomes" id="UP000237925">
    <property type="component" value="Chromosome"/>
</dbReference>
<evidence type="ECO:0008006" key="10">
    <source>
        <dbReference type="Google" id="ProtNLM"/>
    </source>
</evidence>
<gene>
    <name evidence="8" type="ORF">C6568_16435</name>
</gene>
<evidence type="ECO:0000259" key="6">
    <source>
        <dbReference type="PROSITE" id="PS51898"/>
    </source>
</evidence>
<dbReference type="Gene3D" id="3.30.160.390">
    <property type="entry name" value="Integrase, DNA-binding domain"/>
    <property type="match status" value="1"/>
</dbReference>
<dbReference type="InterPro" id="IPR050808">
    <property type="entry name" value="Phage_Integrase"/>
</dbReference>
<dbReference type="GO" id="GO:0006310">
    <property type="term" value="P:DNA recombination"/>
    <property type="evidence" value="ECO:0007669"/>
    <property type="project" value="UniProtKB-KW"/>
</dbReference>
<dbReference type="PANTHER" id="PTHR30629:SF2">
    <property type="entry name" value="PROPHAGE INTEGRASE INTS-RELATED"/>
    <property type="match status" value="1"/>
</dbReference>
<keyword evidence="2" id="KW-0229">DNA integration</keyword>
<proteinExistence type="inferred from homology"/>
<feature type="domain" description="Tyr recombinase" evidence="6">
    <location>
        <begin position="207"/>
        <end position="364"/>
    </location>
</feature>
<dbReference type="InterPro" id="IPR002104">
    <property type="entry name" value="Integrase_catalytic"/>
</dbReference>
<evidence type="ECO:0000259" key="7">
    <source>
        <dbReference type="PROSITE" id="PS51900"/>
    </source>
</evidence>
<dbReference type="InterPro" id="IPR013762">
    <property type="entry name" value="Integrase-like_cat_sf"/>
</dbReference>
<dbReference type="GO" id="GO:0003677">
    <property type="term" value="F:DNA binding"/>
    <property type="evidence" value="ECO:0007669"/>
    <property type="project" value="UniProtKB-UniRule"/>
</dbReference>
<dbReference type="Pfam" id="PF13356">
    <property type="entry name" value="Arm-DNA-bind_3"/>
    <property type="match status" value="1"/>
</dbReference>
<dbReference type="GO" id="GO:0015074">
    <property type="term" value="P:DNA integration"/>
    <property type="evidence" value="ECO:0007669"/>
    <property type="project" value="UniProtKB-KW"/>
</dbReference>
<evidence type="ECO:0000256" key="5">
    <source>
        <dbReference type="PROSITE-ProRule" id="PRU01248"/>
    </source>
</evidence>
<sequence length="364" mass="41776">MALTDLHVRNAKATGKNYTLGDYDGLSLFVSPKGSKAWHFRYHWLGKQSRMSLGMYPELSLRDARAMRDEARTLIAKGINPRIARKQKQQAARLAGEHTFIAVYERWLAYRALALEEGRQSTLAQIRRVFKKDVIPPLRRMAIHAITRHHLLEVVGRIEKRGSLWVAEKVRTWFRQLFGYAMVIVPNMENNPARDLHVVAVPLPPVQHNPFLRMQEIPSFLRILRTYQGREVTQLAVRLLLLTGVRTGELRLATPAQFDLKRGLWVIPAASLKQRMMLTRKQRKRVNDIPPYIVPLSSHAREIVKQLLNDFKPAQKYLFPGALRLTDRMSENTVNFALKRMGFDGRLTGHGLRATLSTALNEIG</sequence>
<evidence type="ECO:0000256" key="4">
    <source>
        <dbReference type="ARBA" id="ARBA00023172"/>
    </source>
</evidence>
<keyword evidence="9" id="KW-1185">Reference proteome</keyword>
<dbReference type="InterPro" id="IPR053876">
    <property type="entry name" value="Phage_int_M"/>
</dbReference>
<dbReference type="PANTHER" id="PTHR30629">
    <property type="entry name" value="PROPHAGE INTEGRASE"/>
    <property type="match status" value="1"/>
</dbReference>
<dbReference type="InterPro" id="IPR025166">
    <property type="entry name" value="Integrase_DNA_bind_dom"/>
</dbReference>
<protein>
    <recommendedName>
        <fullName evidence="10">Integrase</fullName>
    </recommendedName>
</protein>
<dbReference type="PROSITE" id="PS51900">
    <property type="entry name" value="CB"/>
    <property type="match status" value="1"/>
</dbReference>
<organism evidence="8 9">
    <name type="scientific">Melaminivora suipulveris</name>
    <dbReference type="NCBI Taxonomy" id="2109913"/>
    <lineage>
        <taxon>Bacteria</taxon>
        <taxon>Pseudomonadati</taxon>
        <taxon>Pseudomonadota</taxon>
        <taxon>Betaproteobacteria</taxon>
        <taxon>Burkholderiales</taxon>
        <taxon>Comamonadaceae</taxon>
        <taxon>Melaminivora</taxon>
    </lineage>
</organism>
<dbReference type="EMBL" id="CP027667">
    <property type="protein sequence ID" value="AVO50643.1"/>
    <property type="molecule type" value="Genomic_DNA"/>
</dbReference>
<dbReference type="SUPFAM" id="SSF56349">
    <property type="entry name" value="DNA breaking-rejoining enzymes"/>
    <property type="match status" value="1"/>
</dbReference>
<dbReference type="PROSITE" id="PS51898">
    <property type="entry name" value="TYR_RECOMBINASE"/>
    <property type="match status" value="1"/>
</dbReference>